<dbReference type="AlphaFoldDB" id="A0A1X2GFR5"/>
<accession>A0A1X2GFR5</accession>
<comment type="caution">
    <text evidence="1">The sequence shown here is derived from an EMBL/GenBank/DDBJ whole genome shotgun (WGS) entry which is preliminary data.</text>
</comment>
<dbReference type="Proteomes" id="UP000242146">
    <property type="component" value="Unassembled WGS sequence"/>
</dbReference>
<name>A0A1X2GFR5_9FUNG</name>
<dbReference type="PANTHER" id="PTHR34724:SF2">
    <property type="entry name" value="OS12G0596101 PROTEIN"/>
    <property type="match status" value="1"/>
</dbReference>
<dbReference type="PANTHER" id="PTHR34724">
    <property type="entry name" value="OS12G0596101 PROTEIN"/>
    <property type="match status" value="1"/>
</dbReference>
<dbReference type="EMBL" id="MCGT01000017">
    <property type="protein sequence ID" value="ORX52760.1"/>
    <property type="molecule type" value="Genomic_DNA"/>
</dbReference>
<protein>
    <submittedName>
        <fullName evidence="1">Uncharacterized protein</fullName>
    </submittedName>
</protein>
<proteinExistence type="predicted"/>
<keyword evidence="2" id="KW-1185">Reference proteome</keyword>
<gene>
    <name evidence="1" type="ORF">DM01DRAFT_1408090</name>
</gene>
<evidence type="ECO:0000313" key="2">
    <source>
        <dbReference type="Proteomes" id="UP000242146"/>
    </source>
</evidence>
<reference evidence="1 2" key="1">
    <citation type="submission" date="2016-07" db="EMBL/GenBank/DDBJ databases">
        <title>Pervasive Adenine N6-methylation of Active Genes in Fungi.</title>
        <authorList>
            <consortium name="DOE Joint Genome Institute"/>
            <person name="Mondo S.J."/>
            <person name="Dannebaum R.O."/>
            <person name="Kuo R.C."/>
            <person name="Labutti K."/>
            <person name="Haridas S."/>
            <person name="Kuo A."/>
            <person name="Salamov A."/>
            <person name="Ahrendt S.R."/>
            <person name="Lipzen A."/>
            <person name="Sullivan W."/>
            <person name="Andreopoulos W.B."/>
            <person name="Clum A."/>
            <person name="Lindquist E."/>
            <person name="Daum C."/>
            <person name="Ramamoorthy G.K."/>
            <person name="Gryganskyi A."/>
            <person name="Culley D."/>
            <person name="Magnuson J.K."/>
            <person name="James T.Y."/>
            <person name="O'Malley M.A."/>
            <person name="Stajich J.E."/>
            <person name="Spatafora J.W."/>
            <person name="Visel A."/>
            <person name="Grigoriev I.V."/>
        </authorList>
    </citation>
    <scope>NUCLEOTIDE SEQUENCE [LARGE SCALE GENOMIC DNA]</scope>
    <source>
        <strain evidence="1 2">NRRL 3301</strain>
    </source>
</reference>
<evidence type="ECO:0000313" key="1">
    <source>
        <dbReference type="EMBL" id="ORX52760.1"/>
    </source>
</evidence>
<organism evidence="1 2">
    <name type="scientific">Hesseltinella vesiculosa</name>
    <dbReference type="NCBI Taxonomy" id="101127"/>
    <lineage>
        <taxon>Eukaryota</taxon>
        <taxon>Fungi</taxon>
        <taxon>Fungi incertae sedis</taxon>
        <taxon>Mucoromycota</taxon>
        <taxon>Mucoromycotina</taxon>
        <taxon>Mucoromycetes</taxon>
        <taxon>Mucorales</taxon>
        <taxon>Cunninghamellaceae</taxon>
        <taxon>Hesseltinella</taxon>
    </lineage>
</organism>
<sequence length="59" mass="6488">MCRRITCSKCNKYTWAGCGRHIDQALAGLKEEEICQCKEEASDAKDQGIVAKLRSAVGL</sequence>
<dbReference type="STRING" id="101127.A0A1X2GFR5"/>
<dbReference type="OrthoDB" id="88410at2759"/>